<evidence type="ECO:0000313" key="2">
    <source>
        <dbReference type="EMBL" id="QDP95944.1"/>
    </source>
</evidence>
<dbReference type="OrthoDB" id="3725025at2"/>
<dbReference type="InterPro" id="IPR008030">
    <property type="entry name" value="NmrA-like"/>
</dbReference>
<evidence type="ECO:0000259" key="1">
    <source>
        <dbReference type="Pfam" id="PF05368"/>
    </source>
</evidence>
<dbReference type="Proteomes" id="UP000319263">
    <property type="component" value="Chromosome"/>
</dbReference>
<keyword evidence="3" id="KW-1185">Reference proteome</keyword>
<dbReference type="InterPro" id="IPR051604">
    <property type="entry name" value="Ergot_Alk_Oxidoreductase"/>
</dbReference>
<accession>A0A516PXP0</accession>
<dbReference type="KEGG" id="mik:FOE78_08565"/>
<dbReference type="AlphaFoldDB" id="A0A516PXP0"/>
<dbReference type="PANTHER" id="PTHR43162">
    <property type="match status" value="1"/>
</dbReference>
<organism evidence="2 3">
    <name type="scientific">Microlunatus elymi</name>
    <dbReference type="NCBI Taxonomy" id="2596828"/>
    <lineage>
        <taxon>Bacteria</taxon>
        <taxon>Bacillati</taxon>
        <taxon>Actinomycetota</taxon>
        <taxon>Actinomycetes</taxon>
        <taxon>Propionibacteriales</taxon>
        <taxon>Propionibacteriaceae</taxon>
        <taxon>Microlunatus</taxon>
    </lineage>
</organism>
<proteinExistence type="predicted"/>
<dbReference type="PANTHER" id="PTHR43162:SF1">
    <property type="entry name" value="PRESTALK A DIFFERENTIATION PROTEIN A"/>
    <property type="match status" value="1"/>
</dbReference>
<gene>
    <name evidence="2" type="ORF">FOE78_08565</name>
</gene>
<dbReference type="EMBL" id="CP041692">
    <property type="protein sequence ID" value="QDP95944.1"/>
    <property type="molecule type" value="Genomic_DNA"/>
</dbReference>
<reference evidence="2 3" key="1">
    <citation type="submission" date="2019-07" db="EMBL/GenBank/DDBJ databases">
        <title>Microlunatus dokdonensis sp. nov. isolated from the rhizospheric soil of the wild plant Elymus tsukushiensis.</title>
        <authorList>
            <person name="Ghim S.-Y."/>
            <person name="Hwang Y.-J."/>
            <person name="Son J.-S."/>
            <person name="Shin J.-H."/>
        </authorList>
    </citation>
    <scope>NUCLEOTIDE SEQUENCE [LARGE SCALE GENOMIC DNA]</scope>
    <source>
        <strain evidence="2 3">KUDC0627</strain>
    </source>
</reference>
<dbReference type="InterPro" id="IPR036291">
    <property type="entry name" value="NAD(P)-bd_dom_sf"/>
</dbReference>
<dbReference type="Pfam" id="PF05368">
    <property type="entry name" value="NmrA"/>
    <property type="match status" value="1"/>
</dbReference>
<name>A0A516PXP0_9ACTN</name>
<dbReference type="RefSeq" id="WP_143985910.1">
    <property type="nucleotide sequence ID" value="NZ_CP041692.1"/>
</dbReference>
<feature type="domain" description="NmrA-like" evidence="1">
    <location>
        <begin position="122"/>
        <end position="268"/>
    </location>
</feature>
<sequence length="293" mass="31580">MTNTTTTNTAGTAGSTATRTVLVLGGTGKTGRRVADRLRRHDDLTVRIGSRRAEPSFDWTEPAGWAAALAGCDAVYLSYQPDLAVPGSVGDITEFCRQAKLAGVRRIVLLSGRGEPEARACEQVVEQSGIEHTILRCSWFMQNFSEDYLLDGVLAGEVVLPATEVPEPFVDADDIADVAVAALLEDRHKNQLYELTGPRSITFAEAVRETTRATGRKINYITVPLDDYLAQLATYGVPDEVGQLLGYLFGTVLDGRNAEPVDGVRQALGREATSFADFAGRTAGTGVWDEVAR</sequence>
<dbReference type="Gene3D" id="3.40.50.720">
    <property type="entry name" value="NAD(P)-binding Rossmann-like Domain"/>
    <property type="match status" value="1"/>
</dbReference>
<dbReference type="Gene3D" id="3.90.25.10">
    <property type="entry name" value="UDP-galactose 4-epimerase, domain 1"/>
    <property type="match status" value="1"/>
</dbReference>
<dbReference type="SUPFAM" id="SSF51735">
    <property type="entry name" value="NAD(P)-binding Rossmann-fold domains"/>
    <property type="match status" value="1"/>
</dbReference>
<evidence type="ECO:0000313" key="3">
    <source>
        <dbReference type="Proteomes" id="UP000319263"/>
    </source>
</evidence>
<protein>
    <submittedName>
        <fullName evidence="2">NmrA family transcriptional regulator</fullName>
    </submittedName>
</protein>